<comment type="subcellular location">
    <subcellularLocation>
        <location evidence="7">Cytoplasm</location>
    </subcellularLocation>
    <subcellularLocation>
        <location evidence="7">Nucleus</location>
        <location evidence="7">Nucleolus</location>
    </subcellularLocation>
    <subcellularLocation>
        <location evidence="1 7">Nucleus</location>
    </subcellularLocation>
</comment>
<gene>
    <name evidence="9 10" type="primary">LOC111598674</name>
</gene>
<dbReference type="InterPro" id="IPR007146">
    <property type="entry name" value="Sas10/Utp3/C1D"/>
</dbReference>
<evidence type="ECO:0000256" key="1">
    <source>
        <dbReference type="ARBA" id="ARBA00004123"/>
    </source>
</evidence>
<evidence type="ECO:0000256" key="2">
    <source>
        <dbReference type="ARBA" id="ARBA00009154"/>
    </source>
</evidence>
<evidence type="ECO:0000256" key="4">
    <source>
        <dbReference type="ARBA" id="ARBA00022552"/>
    </source>
</evidence>
<keyword evidence="6 7" id="KW-0539">Nucleus</keyword>
<evidence type="ECO:0000256" key="6">
    <source>
        <dbReference type="ARBA" id="ARBA00023242"/>
    </source>
</evidence>
<dbReference type="CTD" id="32558"/>
<dbReference type="Proteomes" id="UP000504633">
    <property type="component" value="Unplaced"/>
</dbReference>
<dbReference type="GO" id="GO:0000178">
    <property type="term" value="C:exosome (RNase complex)"/>
    <property type="evidence" value="ECO:0007669"/>
    <property type="project" value="TreeGrafter"/>
</dbReference>
<keyword evidence="7" id="KW-0963">Cytoplasm</keyword>
<evidence type="ECO:0000313" key="8">
    <source>
        <dbReference type="Proteomes" id="UP000504633"/>
    </source>
</evidence>
<dbReference type="PANTHER" id="PTHR15341:SF3">
    <property type="entry name" value="NUCLEAR NUCLEIC ACID-BINDING PROTEIN C1D"/>
    <property type="match status" value="1"/>
</dbReference>
<dbReference type="AlphaFoldDB" id="A0A6J1LTS7"/>
<dbReference type="RefSeq" id="XP_023169800.1">
    <property type="nucleotide sequence ID" value="XM_023314032.2"/>
</dbReference>
<evidence type="ECO:0000313" key="9">
    <source>
        <dbReference type="RefSeq" id="XP_023169800.1"/>
    </source>
</evidence>
<dbReference type="GO" id="GO:0003677">
    <property type="term" value="F:DNA binding"/>
    <property type="evidence" value="ECO:0007669"/>
    <property type="project" value="UniProtKB-KW"/>
</dbReference>
<dbReference type="GO" id="GO:0000460">
    <property type="term" value="P:maturation of 5.8S rRNA"/>
    <property type="evidence" value="ECO:0007669"/>
    <property type="project" value="TreeGrafter"/>
</dbReference>
<evidence type="ECO:0000256" key="3">
    <source>
        <dbReference type="ARBA" id="ARBA00015212"/>
    </source>
</evidence>
<dbReference type="KEGG" id="dhe:111598674"/>
<name>A0A6J1LTS7_DROHY</name>
<evidence type="ECO:0000313" key="10">
    <source>
        <dbReference type="RefSeq" id="XP_023169801.1"/>
    </source>
</evidence>
<proteinExistence type="inferred from homology"/>
<keyword evidence="5 7" id="KW-0694">RNA-binding</keyword>
<comment type="subunit">
    <text evidence="7">Monomer and homodimer.</text>
</comment>
<keyword evidence="7" id="KW-0238">DNA-binding</keyword>
<dbReference type="GeneID" id="111598674"/>
<dbReference type="InterPro" id="IPR011082">
    <property type="entry name" value="Exosome-assoc_fac/DNA_repair"/>
</dbReference>
<keyword evidence="4 7" id="KW-0698">rRNA processing</keyword>
<organism evidence="8 9">
    <name type="scientific">Drosophila hydei</name>
    <name type="common">Fruit fly</name>
    <dbReference type="NCBI Taxonomy" id="7224"/>
    <lineage>
        <taxon>Eukaryota</taxon>
        <taxon>Metazoa</taxon>
        <taxon>Ecdysozoa</taxon>
        <taxon>Arthropoda</taxon>
        <taxon>Hexapoda</taxon>
        <taxon>Insecta</taxon>
        <taxon>Pterygota</taxon>
        <taxon>Neoptera</taxon>
        <taxon>Endopterygota</taxon>
        <taxon>Diptera</taxon>
        <taxon>Brachycera</taxon>
        <taxon>Muscomorpha</taxon>
        <taxon>Ephydroidea</taxon>
        <taxon>Drosophilidae</taxon>
        <taxon>Drosophila</taxon>
    </lineage>
</organism>
<dbReference type="GO" id="GO:0005730">
    <property type="term" value="C:nucleolus"/>
    <property type="evidence" value="ECO:0007669"/>
    <property type="project" value="UniProtKB-SubCell"/>
</dbReference>
<dbReference type="GO" id="GO:0005737">
    <property type="term" value="C:cytoplasm"/>
    <property type="evidence" value="ECO:0007669"/>
    <property type="project" value="UniProtKB-SubCell"/>
</dbReference>
<protein>
    <recommendedName>
        <fullName evidence="3 7">Nuclear nucleic acid-binding protein C1D</fullName>
    </recommendedName>
</protein>
<dbReference type="OrthoDB" id="1421013at2759"/>
<dbReference type="OMA" id="RTVNTND"/>
<keyword evidence="8" id="KW-1185">Reference proteome</keyword>
<evidence type="ECO:0000256" key="5">
    <source>
        <dbReference type="ARBA" id="ARBA00022884"/>
    </source>
</evidence>
<dbReference type="GO" id="GO:0010468">
    <property type="term" value="P:regulation of gene expression"/>
    <property type="evidence" value="ECO:0007669"/>
    <property type="project" value="TreeGrafter"/>
</dbReference>
<evidence type="ECO:0000256" key="7">
    <source>
        <dbReference type="RuleBase" id="RU368003"/>
    </source>
</evidence>
<dbReference type="GO" id="GO:0003723">
    <property type="term" value="F:RNA binding"/>
    <property type="evidence" value="ECO:0007669"/>
    <property type="project" value="UniProtKB-UniRule"/>
</dbReference>
<accession>A0A6J1LTS7</accession>
<comment type="function">
    <text evidence="7">Plays a role in the recruitment of the exosome to pre-rRNA to mediate the 3'-5' end processing of the 5.8S rRNA.</text>
</comment>
<sequence>MDMVNNSNCANKRDVYFGQLNNDQLLAIIKHFSTSLDELENDLTDAIKLHDIQTLTTEERIKLDTFLTYINSTLFWMYLKLQGTDIRKHYILHDLDRAKELLAREQQITYYLSAHRLDLAATKRFIAAGMHTRFLDMDGVMMPELQYKCSLAESVCDNITNIKTTK</sequence>
<dbReference type="PANTHER" id="PTHR15341">
    <property type="entry name" value="SUN-COR STEROID HORMONE RECEPTOR CO-REPRESSOR"/>
    <property type="match status" value="1"/>
</dbReference>
<comment type="similarity">
    <text evidence="2 7">Belongs to the C1D family.</text>
</comment>
<dbReference type="RefSeq" id="XP_023169801.1">
    <property type="nucleotide sequence ID" value="XM_023314033.2"/>
</dbReference>
<reference evidence="9 10" key="1">
    <citation type="submission" date="2025-04" db="UniProtKB">
        <authorList>
            <consortium name="RefSeq"/>
        </authorList>
    </citation>
    <scope>IDENTIFICATION</scope>
    <source>
        <strain evidence="9 10">15085-1641.00</strain>
        <tissue evidence="9 10">Whole body</tissue>
    </source>
</reference>
<dbReference type="Pfam" id="PF04000">
    <property type="entry name" value="Sas10_Utp3"/>
    <property type="match status" value="1"/>
</dbReference>